<dbReference type="AlphaFoldDB" id="A0AA40KN45"/>
<sequence>MQPVIDASDILKLTAEQKREKRIIQRVDVKFNYVKGSFYEVTSLSVNNEATSKRRTENTFGHVKSIRWEETFGPPYIQQLHYEEEALLVPKYFVNLRKYLEGNLIF</sequence>
<dbReference type="Proteomes" id="UP001177670">
    <property type="component" value="Unassembled WGS sequence"/>
</dbReference>
<proteinExistence type="predicted"/>
<organism evidence="1 2">
    <name type="scientific">Melipona bicolor</name>
    <dbReference type="NCBI Taxonomy" id="60889"/>
    <lineage>
        <taxon>Eukaryota</taxon>
        <taxon>Metazoa</taxon>
        <taxon>Ecdysozoa</taxon>
        <taxon>Arthropoda</taxon>
        <taxon>Hexapoda</taxon>
        <taxon>Insecta</taxon>
        <taxon>Pterygota</taxon>
        <taxon>Neoptera</taxon>
        <taxon>Endopterygota</taxon>
        <taxon>Hymenoptera</taxon>
        <taxon>Apocrita</taxon>
        <taxon>Aculeata</taxon>
        <taxon>Apoidea</taxon>
        <taxon>Anthophila</taxon>
        <taxon>Apidae</taxon>
        <taxon>Melipona</taxon>
    </lineage>
</organism>
<gene>
    <name evidence="1" type="ORF">K0M31_004260</name>
</gene>
<evidence type="ECO:0000313" key="1">
    <source>
        <dbReference type="EMBL" id="KAK1126633.1"/>
    </source>
</evidence>
<dbReference type="EMBL" id="JAHYIQ010000013">
    <property type="protein sequence ID" value="KAK1126633.1"/>
    <property type="molecule type" value="Genomic_DNA"/>
</dbReference>
<keyword evidence="2" id="KW-1185">Reference proteome</keyword>
<name>A0AA40KN45_9HYME</name>
<evidence type="ECO:0000313" key="2">
    <source>
        <dbReference type="Proteomes" id="UP001177670"/>
    </source>
</evidence>
<accession>A0AA40KN45</accession>
<comment type="caution">
    <text evidence="1">The sequence shown here is derived from an EMBL/GenBank/DDBJ whole genome shotgun (WGS) entry which is preliminary data.</text>
</comment>
<reference evidence="1" key="1">
    <citation type="submission" date="2021-10" db="EMBL/GenBank/DDBJ databases">
        <title>Melipona bicolor Genome sequencing and assembly.</title>
        <authorList>
            <person name="Araujo N.S."/>
            <person name="Arias M.C."/>
        </authorList>
    </citation>
    <scope>NUCLEOTIDE SEQUENCE</scope>
    <source>
        <strain evidence="1">USP_2M_L1-L4_2017</strain>
        <tissue evidence="1">Whole body</tissue>
    </source>
</reference>
<protein>
    <submittedName>
        <fullName evidence="1">Uncharacterized protein</fullName>
    </submittedName>
</protein>